<dbReference type="InterPro" id="IPR002328">
    <property type="entry name" value="ADH_Zn_CS"/>
</dbReference>
<protein>
    <submittedName>
        <fullName evidence="7">Polyketide synthase enoylreductase</fullName>
    </submittedName>
</protein>
<evidence type="ECO:0000256" key="5">
    <source>
        <dbReference type="RuleBase" id="RU361277"/>
    </source>
</evidence>
<dbReference type="Gene3D" id="3.90.180.10">
    <property type="entry name" value="Medium-chain alcohol dehydrogenases, catalytic domain"/>
    <property type="match status" value="1"/>
</dbReference>
<dbReference type="InterPro" id="IPR013154">
    <property type="entry name" value="ADH-like_N"/>
</dbReference>
<dbReference type="InterPro" id="IPR011032">
    <property type="entry name" value="GroES-like_sf"/>
</dbReference>
<name>A0A9W9EX39_9EURO</name>
<dbReference type="InterPro" id="IPR020843">
    <property type="entry name" value="ER"/>
</dbReference>
<keyword evidence="4" id="KW-0560">Oxidoreductase</keyword>
<reference evidence="7" key="1">
    <citation type="submission" date="2022-11" db="EMBL/GenBank/DDBJ databases">
        <authorList>
            <person name="Petersen C."/>
        </authorList>
    </citation>
    <scope>NUCLEOTIDE SEQUENCE</scope>
    <source>
        <strain evidence="7">IBT 30761</strain>
    </source>
</reference>
<evidence type="ECO:0000313" key="7">
    <source>
        <dbReference type="EMBL" id="KAJ5089471.1"/>
    </source>
</evidence>
<evidence type="ECO:0000256" key="1">
    <source>
        <dbReference type="ARBA" id="ARBA00001947"/>
    </source>
</evidence>
<dbReference type="GO" id="GO:0016491">
    <property type="term" value="F:oxidoreductase activity"/>
    <property type="evidence" value="ECO:0007669"/>
    <property type="project" value="UniProtKB-KW"/>
</dbReference>
<evidence type="ECO:0000259" key="6">
    <source>
        <dbReference type="SMART" id="SM00829"/>
    </source>
</evidence>
<dbReference type="AlphaFoldDB" id="A0A9W9EX39"/>
<dbReference type="InterPro" id="IPR036291">
    <property type="entry name" value="NAD(P)-bd_dom_sf"/>
</dbReference>
<dbReference type="SUPFAM" id="SSF50129">
    <property type="entry name" value="GroES-like"/>
    <property type="match status" value="1"/>
</dbReference>
<keyword evidence="3 5" id="KW-0862">Zinc</keyword>
<dbReference type="Gene3D" id="3.40.50.720">
    <property type="entry name" value="NAD(P)-binding Rossmann-like Domain"/>
    <property type="match status" value="1"/>
</dbReference>
<gene>
    <name evidence="7" type="ORF">N7532_008155</name>
</gene>
<comment type="cofactor">
    <cofactor evidence="1 5">
        <name>Zn(2+)</name>
        <dbReference type="ChEBI" id="CHEBI:29105"/>
    </cofactor>
</comment>
<evidence type="ECO:0000256" key="4">
    <source>
        <dbReference type="ARBA" id="ARBA00023002"/>
    </source>
</evidence>
<sequence>MWHLVLEGINNFALKEAPEPTLQSPTDVIVKVSATTICGSDVHFVLGEIEETPWGFPLGHECVGTIHQLGPDVRGFKLGDRVAVSPGVWCNQCDACRGYKYQTCESFGIFGSGKNLGDLGGAQAEFVRVPCADNTLSLIPDGVSDAQALTVGDMLCTGWTGVERAAVGPGATLLVFGAGPVGLCALHSARLQGVAKVIAVDVISDRLEVAKAMGADHVINASLEDVAEVVLELTDGRGAEAIVDAAGVKSTFNAWAPVAALNARISMVAIPSGPVELPLAQLQMKGITVWTGLADPNRTRRDFLLQSIRDGTLEPSLIFTETISFKNIVTGLQEFIERKPGLIKPLIVF</sequence>
<dbReference type="EMBL" id="JAPQKI010000009">
    <property type="protein sequence ID" value="KAJ5089471.1"/>
    <property type="molecule type" value="Genomic_DNA"/>
</dbReference>
<feature type="domain" description="Enoyl reductase (ER)" evidence="6">
    <location>
        <begin position="8"/>
        <end position="343"/>
    </location>
</feature>
<dbReference type="RefSeq" id="XP_056471453.1">
    <property type="nucleotide sequence ID" value="XM_056620647.1"/>
</dbReference>
<comment type="caution">
    <text evidence="7">The sequence shown here is derived from an EMBL/GenBank/DDBJ whole genome shotgun (WGS) entry which is preliminary data.</text>
</comment>
<comment type="similarity">
    <text evidence="5">Belongs to the zinc-containing alcohol dehydrogenase family.</text>
</comment>
<dbReference type="InterPro" id="IPR013149">
    <property type="entry name" value="ADH-like_C"/>
</dbReference>
<keyword evidence="8" id="KW-1185">Reference proteome</keyword>
<evidence type="ECO:0000256" key="2">
    <source>
        <dbReference type="ARBA" id="ARBA00022723"/>
    </source>
</evidence>
<reference evidence="7" key="2">
    <citation type="journal article" date="2023" name="IMA Fungus">
        <title>Comparative genomic study of the Penicillium genus elucidates a diverse pangenome and 15 lateral gene transfer events.</title>
        <authorList>
            <person name="Petersen C."/>
            <person name="Sorensen T."/>
            <person name="Nielsen M.R."/>
            <person name="Sondergaard T.E."/>
            <person name="Sorensen J.L."/>
            <person name="Fitzpatrick D.A."/>
            <person name="Frisvad J.C."/>
            <person name="Nielsen K.L."/>
        </authorList>
    </citation>
    <scope>NUCLEOTIDE SEQUENCE</scope>
    <source>
        <strain evidence="7">IBT 30761</strain>
    </source>
</reference>
<dbReference type="SMART" id="SM00829">
    <property type="entry name" value="PKS_ER"/>
    <property type="match status" value="1"/>
</dbReference>
<proteinExistence type="inferred from homology"/>
<dbReference type="Proteomes" id="UP001149074">
    <property type="component" value="Unassembled WGS sequence"/>
</dbReference>
<evidence type="ECO:0000256" key="3">
    <source>
        <dbReference type="ARBA" id="ARBA00022833"/>
    </source>
</evidence>
<dbReference type="SUPFAM" id="SSF51735">
    <property type="entry name" value="NAD(P)-binding Rossmann-fold domains"/>
    <property type="match status" value="1"/>
</dbReference>
<dbReference type="Pfam" id="PF00107">
    <property type="entry name" value="ADH_zinc_N"/>
    <property type="match status" value="1"/>
</dbReference>
<keyword evidence="2 5" id="KW-0479">Metal-binding</keyword>
<dbReference type="PANTHER" id="PTHR42813">
    <property type="entry name" value="ZINC-TYPE ALCOHOL DEHYDROGENASE-LIKE"/>
    <property type="match status" value="1"/>
</dbReference>
<evidence type="ECO:0000313" key="8">
    <source>
        <dbReference type="Proteomes" id="UP001149074"/>
    </source>
</evidence>
<dbReference type="GeneID" id="81359626"/>
<dbReference type="PROSITE" id="PS00059">
    <property type="entry name" value="ADH_ZINC"/>
    <property type="match status" value="1"/>
</dbReference>
<accession>A0A9W9EX39</accession>
<dbReference type="Pfam" id="PF08240">
    <property type="entry name" value="ADH_N"/>
    <property type="match status" value="1"/>
</dbReference>
<organism evidence="7 8">
    <name type="scientific">Penicillium argentinense</name>
    <dbReference type="NCBI Taxonomy" id="1131581"/>
    <lineage>
        <taxon>Eukaryota</taxon>
        <taxon>Fungi</taxon>
        <taxon>Dikarya</taxon>
        <taxon>Ascomycota</taxon>
        <taxon>Pezizomycotina</taxon>
        <taxon>Eurotiomycetes</taxon>
        <taxon>Eurotiomycetidae</taxon>
        <taxon>Eurotiales</taxon>
        <taxon>Aspergillaceae</taxon>
        <taxon>Penicillium</taxon>
    </lineage>
</organism>
<dbReference type="GO" id="GO:0008270">
    <property type="term" value="F:zinc ion binding"/>
    <property type="evidence" value="ECO:0007669"/>
    <property type="project" value="InterPro"/>
</dbReference>
<dbReference type="OrthoDB" id="442947at2759"/>